<protein>
    <submittedName>
        <fullName evidence="4">Isochorismatase hydrolase</fullName>
    </submittedName>
</protein>
<evidence type="ECO:0000256" key="2">
    <source>
        <dbReference type="ARBA" id="ARBA00022801"/>
    </source>
</evidence>
<dbReference type="PANTHER" id="PTHR43540:SF1">
    <property type="entry name" value="ISOCHORISMATASE HYDROLASE"/>
    <property type="match status" value="1"/>
</dbReference>
<evidence type="ECO:0000313" key="4">
    <source>
        <dbReference type="EMBL" id="KAF2086548.1"/>
    </source>
</evidence>
<keyword evidence="5" id="KW-1185">Reference proteome</keyword>
<organism evidence="4 5">
    <name type="scientific">Saccharata proteae CBS 121410</name>
    <dbReference type="NCBI Taxonomy" id="1314787"/>
    <lineage>
        <taxon>Eukaryota</taxon>
        <taxon>Fungi</taxon>
        <taxon>Dikarya</taxon>
        <taxon>Ascomycota</taxon>
        <taxon>Pezizomycotina</taxon>
        <taxon>Dothideomycetes</taxon>
        <taxon>Dothideomycetes incertae sedis</taxon>
        <taxon>Botryosphaeriales</taxon>
        <taxon>Saccharataceae</taxon>
        <taxon>Saccharata</taxon>
    </lineage>
</organism>
<evidence type="ECO:0000256" key="1">
    <source>
        <dbReference type="ARBA" id="ARBA00006336"/>
    </source>
</evidence>
<reference evidence="4" key="1">
    <citation type="journal article" date="2020" name="Stud. Mycol.">
        <title>101 Dothideomycetes genomes: a test case for predicting lifestyles and emergence of pathogens.</title>
        <authorList>
            <person name="Haridas S."/>
            <person name="Albert R."/>
            <person name="Binder M."/>
            <person name="Bloem J."/>
            <person name="Labutti K."/>
            <person name="Salamov A."/>
            <person name="Andreopoulos B."/>
            <person name="Baker S."/>
            <person name="Barry K."/>
            <person name="Bills G."/>
            <person name="Bluhm B."/>
            <person name="Cannon C."/>
            <person name="Castanera R."/>
            <person name="Culley D."/>
            <person name="Daum C."/>
            <person name="Ezra D."/>
            <person name="Gonzalez J."/>
            <person name="Henrissat B."/>
            <person name="Kuo A."/>
            <person name="Liang C."/>
            <person name="Lipzen A."/>
            <person name="Lutzoni F."/>
            <person name="Magnuson J."/>
            <person name="Mondo S."/>
            <person name="Nolan M."/>
            <person name="Ohm R."/>
            <person name="Pangilinan J."/>
            <person name="Park H.-J."/>
            <person name="Ramirez L."/>
            <person name="Alfaro M."/>
            <person name="Sun H."/>
            <person name="Tritt A."/>
            <person name="Yoshinaga Y."/>
            <person name="Zwiers L.-H."/>
            <person name="Turgeon B."/>
            <person name="Goodwin S."/>
            <person name="Spatafora J."/>
            <person name="Crous P."/>
            <person name="Grigoriev I."/>
        </authorList>
    </citation>
    <scope>NUCLEOTIDE SEQUENCE</scope>
    <source>
        <strain evidence="4">CBS 121410</strain>
    </source>
</reference>
<dbReference type="OrthoDB" id="167809at2759"/>
<feature type="domain" description="Isochorismatase-like" evidence="3">
    <location>
        <begin position="10"/>
        <end position="202"/>
    </location>
</feature>
<evidence type="ECO:0000259" key="3">
    <source>
        <dbReference type="Pfam" id="PF00857"/>
    </source>
</evidence>
<dbReference type="InterPro" id="IPR000868">
    <property type="entry name" value="Isochorismatase-like_dom"/>
</dbReference>
<proteinExistence type="inferred from homology"/>
<dbReference type="Pfam" id="PF00857">
    <property type="entry name" value="Isochorismatase"/>
    <property type="match status" value="1"/>
</dbReference>
<accession>A0A9P4LZ22</accession>
<dbReference type="SUPFAM" id="SSF52499">
    <property type="entry name" value="Isochorismatase-like hydrolases"/>
    <property type="match status" value="1"/>
</dbReference>
<dbReference type="EMBL" id="ML978724">
    <property type="protein sequence ID" value="KAF2086548.1"/>
    <property type="molecule type" value="Genomic_DNA"/>
</dbReference>
<gene>
    <name evidence="4" type="ORF">K490DRAFT_74464</name>
</gene>
<name>A0A9P4LZ22_9PEZI</name>
<sequence length="220" mass="23407">MTTLLPHYGLLLIDIQQAFNHPTFWGPGTRSTPAFEANVESLLATFRDVVSPADIFHVCHHSTLPNSPLNPLWDSGNSSSNSSNSGVAFMPCAAPLVSEPTFTKSVNSAFIGTNLEAAIRGRGITVLVVAGLTTDHCVSTTVRMAANLGIVGTGAGQKIMLVSDATATWARGLGDLVFDAETVHAVQLASLGGEFCEVMTTAQVLMELTVDNWRNDKIHR</sequence>
<dbReference type="InterPro" id="IPR036380">
    <property type="entry name" value="Isochorismatase-like_sf"/>
</dbReference>
<dbReference type="Gene3D" id="3.40.50.850">
    <property type="entry name" value="Isochorismatase-like"/>
    <property type="match status" value="1"/>
</dbReference>
<evidence type="ECO:0000313" key="5">
    <source>
        <dbReference type="Proteomes" id="UP000799776"/>
    </source>
</evidence>
<dbReference type="AlphaFoldDB" id="A0A9P4LZ22"/>
<dbReference type="GO" id="GO:0016787">
    <property type="term" value="F:hydrolase activity"/>
    <property type="evidence" value="ECO:0007669"/>
    <property type="project" value="UniProtKB-KW"/>
</dbReference>
<dbReference type="InterPro" id="IPR050272">
    <property type="entry name" value="Isochorismatase-like_hydrls"/>
</dbReference>
<comment type="similarity">
    <text evidence="1">Belongs to the isochorismatase family.</text>
</comment>
<dbReference type="Proteomes" id="UP000799776">
    <property type="component" value="Unassembled WGS sequence"/>
</dbReference>
<dbReference type="PANTHER" id="PTHR43540">
    <property type="entry name" value="PEROXYUREIDOACRYLATE/UREIDOACRYLATE AMIDOHYDROLASE-RELATED"/>
    <property type="match status" value="1"/>
</dbReference>
<keyword evidence="2 4" id="KW-0378">Hydrolase</keyword>
<comment type="caution">
    <text evidence="4">The sequence shown here is derived from an EMBL/GenBank/DDBJ whole genome shotgun (WGS) entry which is preliminary data.</text>
</comment>